<gene>
    <name evidence="1" type="ORF">FTO68_10915</name>
</gene>
<accession>A0ABD4TKP5</accession>
<evidence type="ECO:0000313" key="1">
    <source>
        <dbReference type="EMBL" id="MCQ1539487.1"/>
    </source>
</evidence>
<dbReference type="EMBL" id="VOTZ01000033">
    <property type="protein sequence ID" value="MCQ1539487.1"/>
    <property type="molecule type" value="Genomic_DNA"/>
</dbReference>
<evidence type="ECO:0000313" key="2">
    <source>
        <dbReference type="Proteomes" id="UP001524383"/>
    </source>
</evidence>
<sequence length="77" mass="9013">MMEEAELFDLVIPPGVPRTIIRTVLENYDVELVPHKTRLSFANMDGDERDLLAFRGKRGEVERVEAFMFEELKKFIN</sequence>
<organism evidence="1 2">
    <name type="scientific">Methanocalculus taiwanensis</name>
    <dbReference type="NCBI Taxonomy" id="106207"/>
    <lineage>
        <taxon>Archaea</taxon>
        <taxon>Methanobacteriati</taxon>
        <taxon>Methanobacteriota</taxon>
        <taxon>Stenosarchaea group</taxon>
        <taxon>Methanomicrobia</taxon>
        <taxon>Methanomicrobiales</taxon>
        <taxon>Methanocalculaceae</taxon>
        <taxon>Methanocalculus</taxon>
    </lineage>
</organism>
<keyword evidence="2" id="KW-1185">Reference proteome</keyword>
<name>A0ABD4TKP5_9EURY</name>
<protein>
    <submittedName>
        <fullName evidence="1">Uncharacterized protein</fullName>
    </submittedName>
</protein>
<dbReference type="RefSeq" id="WP_255333455.1">
    <property type="nucleotide sequence ID" value="NZ_VOTZ01000033.1"/>
</dbReference>
<proteinExistence type="predicted"/>
<dbReference type="AlphaFoldDB" id="A0ABD4TKP5"/>
<reference evidence="1 2" key="1">
    <citation type="submission" date="2019-08" db="EMBL/GenBank/DDBJ databases">
        <authorList>
            <person name="Chen S.-C."/>
            <person name="Lai M.-C."/>
            <person name="You Y.-T."/>
        </authorList>
    </citation>
    <scope>NUCLEOTIDE SEQUENCE [LARGE SCALE GENOMIC DNA]</scope>
    <source>
        <strain evidence="1 2">P2F9704a</strain>
    </source>
</reference>
<dbReference type="Proteomes" id="UP001524383">
    <property type="component" value="Unassembled WGS sequence"/>
</dbReference>
<comment type="caution">
    <text evidence="1">The sequence shown here is derived from an EMBL/GenBank/DDBJ whole genome shotgun (WGS) entry which is preliminary data.</text>
</comment>